<keyword evidence="3 5" id="KW-1133">Transmembrane helix</keyword>
<keyword evidence="2 5" id="KW-0812">Transmembrane</keyword>
<protein>
    <submittedName>
        <fullName evidence="6">Major facilitator-type transporter</fullName>
    </submittedName>
</protein>
<feature type="transmembrane region" description="Helical" evidence="5">
    <location>
        <begin position="321"/>
        <end position="339"/>
    </location>
</feature>
<evidence type="ECO:0000256" key="2">
    <source>
        <dbReference type="ARBA" id="ARBA00022692"/>
    </source>
</evidence>
<accession>A0A8H8QXT0</accession>
<dbReference type="OrthoDB" id="5204190at2759"/>
<dbReference type="EMBL" id="QGMH01000120">
    <property type="protein sequence ID" value="TVY24704.1"/>
    <property type="molecule type" value="Genomic_DNA"/>
</dbReference>
<dbReference type="GO" id="GO:0016020">
    <property type="term" value="C:membrane"/>
    <property type="evidence" value="ECO:0007669"/>
    <property type="project" value="UniProtKB-SubCell"/>
</dbReference>
<evidence type="ECO:0000313" key="6">
    <source>
        <dbReference type="EMBL" id="TVY24704.1"/>
    </source>
</evidence>
<feature type="transmembrane region" description="Helical" evidence="5">
    <location>
        <begin position="93"/>
        <end position="111"/>
    </location>
</feature>
<keyword evidence="4 5" id="KW-0472">Membrane</keyword>
<organism evidence="6 7">
    <name type="scientific">Lachnellula hyalina</name>
    <dbReference type="NCBI Taxonomy" id="1316788"/>
    <lineage>
        <taxon>Eukaryota</taxon>
        <taxon>Fungi</taxon>
        <taxon>Dikarya</taxon>
        <taxon>Ascomycota</taxon>
        <taxon>Pezizomycotina</taxon>
        <taxon>Leotiomycetes</taxon>
        <taxon>Helotiales</taxon>
        <taxon>Lachnaceae</taxon>
        <taxon>Lachnellula</taxon>
    </lineage>
</organism>
<feature type="transmembrane region" description="Helical" evidence="5">
    <location>
        <begin position="151"/>
        <end position="177"/>
    </location>
</feature>
<name>A0A8H8QXT0_9HELO</name>
<keyword evidence="7" id="KW-1185">Reference proteome</keyword>
<dbReference type="AlphaFoldDB" id="A0A8H8QXT0"/>
<feature type="transmembrane region" description="Helical" evidence="5">
    <location>
        <begin position="189"/>
        <end position="208"/>
    </location>
</feature>
<evidence type="ECO:0000256" key="1">
    <source>
        <dbReference type="ARBA" id="ARBA00004141"/>
    </source>
</evidence>
<gene>
    <name evidence="6" type="primary">psiT1</name>
    <name evidence="6" type="ORF">LHYA1_G006727</name>
</gene>
<dbReference type="GO" id="GO:0022857">
    <property type="term" value="F:transmembrane transporter activity"/>
    <property type="evidence" value="ECO:0007669"/>
    <property type="project" value="InterPro"/>
</dbReference>
<feature type="transmembrane region" description="Helical" evidence="5">
    <location>
        <begin position="467"/>
        <end position="494"/>
    </location>
</feature>
<dbReference type="GeneID" id="41986925"/>
<comment type="subcellular location">
    <subcellularLocation>
        <location evidence="1">Membrane</location>
        <topology evidence="1">Multi-pass membrane protein</topology>
    </subcellularLocation>
</comment>
<proteinExistence type="predicted"/>
<dbReference type="Gene3D" id="1.20.1250.20">
    <property type="entry name" value="MFS general substrate transporter like domains"/>
    <property type="match status" value="1"/>
</dbReference>
<sequence>MAVTEHPASKVNEVTPLLSKGPLIEAPKYGKSVLYRALLCGFLVSLSFGVTQVPLLYVFRLMTCEVYYQTHPEPGPGSNRCSNREIEAGTSRAYALLSAFTTIFGVLNLLITGWTIKKFGIKIGLLLSVFWPAARLVVQNVAVMIGGGKGIIVIQASQIITVLGGPSGYLLALNSYVTEILEPSERTGALGKLQGCCFLGMSSAYLIGGTISDAFGIIAPFRLTLILFMGSCVYVLLALPQIPPSEAITSQASTGFSKFFGPLKMFVPRRWVLPGGRIETQYGMILLAIGTFMGVLATGYIPTLLQMYATDIYDFGTSENGYLISLNSFIRGLFLAIAFPKIINAGRKWFAGLTYSKPTETATPKDSTIPGIPNQQNDIAALEAMNDEEEPVEPPELVGERETFAFDLIYTRYSLLADGILTGAAAFVSQGWQMYLVAALLPLAAGTGASAKGTILQMCSATERADALSAITLIEMIARLTTTSIFGLVFAAFAEIGKTYLVFICNAVSDTLSLSMELFTDFVRLLQYLAFVYYCFRDSHQMEVKDLMRGKMLRTPEQLNKMTTKSRDTDLIPRLNV</sequence>
<comment type="caution">
    <text evidence="6">The sequence shown here is derived from an EMBL/GenBank/DDBJ whole genome shotgun (WGS) entry which is preliminary data.</text>
</comment>
<dbReference type="PANTHER" id="PTHR23507:SF13">
    <property type="entry name" value="MFS GENERAL SUBSTRATE TRANSPORTER"/>
    <property type="match status" value="1"/>
</dbReference>
<feature type="transmembrane region" description="Helical" evidence="5">
    <location>
        <begin position="33"/>
        <end position="59"/>
    </location>
</feature>
<evidence type="ECO:0000256" key="5">
    <source>
        <dbReference type="SAM" id="Phobius"/>
    </source>
</evidence>
<dbReference type="Pfam" id="PF07690">
    <property type="entry name" value="MFS_1"/>
    <property type="match status" value="1"/>
</dbReference>
<dbReference type="InterPro" id="IPR036259">
    <property type="entry name" value="MFS_trans_sf"/>
</dbReference>
<feature type="transmembrane region" description="Helical" evidence="5">
    <location>
        <begin position="282"/>
        <end position="301"/>
    </location>
</feature>
<dbReference type="Proteomes" id="UP000431533">
    <property type="component" value="Unassembled WGS sequence"/>
</dbReference>
<feature type="transmembrane region" description="Helical" evidence="5">
    <location>
        <begin position="434"/>
        <end position="455"/>
    </location>
</feature>
<evidence type="ECO:0000256" key="4">
    <source>
        <dbReference type="ARBA" id="ARBA00023136"/>
    </source>
</evidence>
<dbReference type="RefSeq" id="XP_031003492.1">
    <property type="nucleotide sequence ID" value="XM_031151662.1"/>
</dbReference>
<feature type="transmembrane region" description="Helical" evidence="5">
    <location>
        <begin position="214"/>
        <end position="237"/>
    </location>
</feature>
<dbReference type="InterPro" id="IPR011701">
    <property type="entry name" value="MFS"/>
</dbReference>
<dbReference type="PANTHER" id="PTHR23507">
    <property type="entry name" value="ZGC:174356"/>
    <property type="match status" value="1"/>
</dbReference>
<evidence type="ECO:0000256" key="3">
    <source>
        <dbReference type="ARBA" id="ARBA00022989"/>
    </source>
</evidence>
<dbReference type="SUPFAM" id="SSF103473">
    <property type="entry name" value="MFS general substrate transporter"/>
    <property type="match status" value="1"/>
</dbReference>
<evidence type="ECO:0000313" key="7">
    <source>
        <dbReference type="Proteomes" id="UP000431533"/>
    </source>
</evidence>
<reference evidence="6 7" key="1">
    <citation type="submission" date="2018-05" db="EMBL/GenBank/DDBJ databases">
        <title>Genome sequencing and assembly of the regulated plant pathogen Lachnellula willkommii and related sister species for the development of diagnostic species identification markers.</title>
        <authorList>
            <person name="Giroux E."/>
            <person name="Bilodeau G."/>
        </authorList>
    </citation>
    <scope>NUCLEOTIDE SEQUENCE [LARGE SCALE GENOMIC DNA]</scope>
    <source>
        <strain evidence="6 7">CBS 185.66</strain>
    </source>
</reference>